<evidence type="ECO:0008006" key="7">
    <source>
        <dbReference type="Google" id="ProtNLM"/>
    </source>
</evidence>
<evidence type="ECO:0000313" key="6">
    <source>
        <dbReference type="Proteomes" id="UP000824469"/>
    </source>
</evidence>
<gene>
    <name evidence="5" type="ORF">KI387_040899</name>
</gene>
<accession>A0AA38CCX8</accession>
<dbReference type="Pfam" id="PF01426">
    <property type="entry name" value="BAH"/>
    <property type="match status" value="1"/>
</dbReference>
<dbReference type="InterPro" id="IPR001025">
    <property type="entry name" value="BAH_dom"/>
</dbReference>
<dbReference type="Proteomes" id="UP000824469">
    <property type="component" value="Unassembled WGS sequence"/>
</dbReference>
<evidence type="ECO:0000256" key="2">
    <source>
        <dbReference type="SAM" id="MobiDB-lite"/>
    </source>
</evidence>
<feature type="compositionally biased region" description="Polar residues" evidence="2">
    <location>
        <begin position="157"/>
        <end position="176"/>
    </location>
</feature>
<keyword evidence="6" id="KW-1185">Reference proteome</keyword>
<evidence type="ECO:0000256" key="1">
    <source>
        <dbReference type="PROSITE-ProRule" id="PRU00649"/>
    </source>
</evidence>
<dbReference type="PROSITE" id="PS51038">
    <property type="entry name" value="BAH"/>
    <property type="match status" value="1"/>
</dbReference>
<name>A0AA38CCX8_TAXCH</name>
<feature type="domain" description="TFIIS N-terminal" evidence="4">
    <location>
        <begin position="303"/>
        <end position="371"/>
    </location>
</feature>
<evidence type="ECO:0000259" key="4">
    <source>
        <dbReference type="PROSITE" id="PS51319"/>
    </source>
</evidence>
<feature type="domain" description="BAH" evidence="3">
    <location>
        <begin position="3"/>
        <end position="117"/>
    </location>
</feature>
<evidence type="ECO:0000259" key="3">
    <source>
        <dbReference type="PROSITE" id="PS51038"/>
    </source>
</evidence>
<feature type="compositionally biased region" description="Basic and acidic residues" evidence="2">
    <location>
        <begin position="185"/>
        <end position="202"/>
    </location>
</feature>
<feature type="non-terminal residue" evidence="5">
    <location>
        <position position="1"/>
    </location>
</feature>
<dbReference type="OMA" id="EIKMHAV"/>
<keyword evidence="1" id="KW-0539">Nucleus</keyword>
<dbReference type="Gene3D" id="2.30.30.490">
    <property type="match status" value="1"/>
</dbReference>
<dbReference type="AlphaFoldDB" id="A0AA38CCX8"/>
<reference evidence="5 6" key="1">
    <citation type="journal article" date="2021" name="Nat. Plants">
        <title>The Taxus genome provides insights into paclitaxel biosynthesis.</title>
        <authorList>
            <person name="Xiong X."/>
            <person name="Gou J."/>
            <person name="Liao Q."/>
            <person name="Li Y."/>
            <person name="Zhou Q."/>
            <person name="Bi G."/>
            <person name="Li C."/>
            <person name="Du R."/>
            <person name="Wang X."/>
            <person name="Sun T."/>
            <person name="Guo L."/>
            <person name="Liang H."/>
            <person name="Lu P."/>
            <person name="Wu Y."/>
            <person name="Zhang Z."/>
            <person name="Ro D.K."/>
            <person name="Shang Y."/>
            <person name="Huang S."/>
            <person name="Yan J."/>
        </authorList>
    </citation>
    <scope>NUCLEOTIDE SEQUENCE [LARGE SCALE GENOMIC DNA]</scope>
    <source>
        <strain evidence="5">Ta-2019</strain>
    </source>
</reference>
<evidence type="ECO:0000313" key="5">
    <source>
        <dbReference type="EMBL" id="KAH9293898.1"/>
    </source>
</evidence>
<proteinExistence type="predicted"/>
<dbReference type="SMART" id="SM00439">
    <property type="entry name" value="BAH"/>
    <property type="match status" value="1"/>
</dbReference>
<dbReference type="Pfam" id="PF08711">
    <property type="entry name" value="Med26"/>
    <property type="match status" value="1"/>
</dbReference>
<dbReference type="InterPro" id="IPR017923">
    <property type="entry name" value="TFIIS_N"/>
</dbReference>
<protein>
    <recommendedName>
        <fullName evidence="7">BAH domain-containing protein</fullName>
    </recommendedName>
</protein>
<comment type="caution">
    <text evidence="5">The sequence shown here is derived from an EMBL/GenBank/DDBJ whole genome shotgun (WGS) entry which is preliminary data.</text>
</comment>
<dbReference type="PROSITE" id="PS51319">
    <property type="entry name" value="TFIIS_N"/>
    <property type="match status" value="1"/>
</dbReference>
<organism evidence="5 6">
    <name type="scientific">Taxus chinensis</name>
    <name type="common">Chinese yew</name>
    <name type="synonym">Taxus wallichiana var. chinensis</name>
    <dbReference type="NCBI Taxonomy" id="29808"/>
    <lineage>
        <taxon>Eukaryota</taxon>
        <taxon>Viridiplantae</taxon>
        <taxon>Streptophyta</taxon>
        <taxon>Embryophyta</taxon>
        <taxon>Tracheophyta</taxon>
        <taxon>Spermatophyta</taxon>
        <taxon>Pinopsida</taxon>
        <taxon>Pinidae</taxon>
        <taxon>Conifers II</taxon>
        <taxon>Cupressales</taxon>
        <taxon>Taxaceae</taxon>
        <taxon>Taxus</taxon>
    </lineage>
</organism>
<dbReference type="PANTHER" id="PTHR46548:SF1">
    <property type="entry name" value="BAH AND TFIIS DOMAIN-CONTAINING PROTEIN-RELATED"/>
    <property type="match status" value="1"/>
</dbReference>
<sequence length="371" mass="41136">DGRKISIGDCALFQAGNAPPFIGIIRCLTEDKEGKIKLGVNWLYRPADVKLGKGVLLEAAPNEVFYSFHKDEISAVSLLHPCKVAFLKKGDELPSGVSSFVCRRVYDTTNKCLWWLTDQDYTDECQEEVNKLLDKTSGEIKMHAVMQPGGPSPKENGMSSTLKTGPSNVQNGSFPSQVKGKKREHSSNHNTDHVKRERLSRSDESEVGHVILECSTRLEEIVRITNKDGSLINSKIARITNKDGSLINSEFVGQLVHLMQLDRNDATKKGIDLDLWHKEVVGVIASTDQDDCLSQFVQLRGLPIVDDWLQEAHKGKTGDIGSPKESDKVAEELLLTLLHALGKLLVDIDALKTCNVGKSMNQLRNHKNMDI</sequence>
<dbReference type="GO" id="GO:0003682">
    <property type="term" value="F:chromatin binding"/>
    <property type="evidence" value="ECO:0007669"/>
    <property type="project" value="InterPro"/>
</dbReference>
<dbReference type="InterPro" id="IPR035441">
    <property type="entry name" value="TFIIS/LEDGF_dom_sf"/>
</dbReference>
<dbReference type="PANTHER" id="PTHR46548">
    <property type="entry name" value="BAH AND TFIIS DOMAIN-CONTAINING PROTEIN-RELATED"/>
    <property type="match status" value="1"/>
</dbReference>
<feature type="region of interest" description="Disordered" evidence="2">
    <location>
        <begin position="144"/>
        <end position="202"/>
    </location>
</feature>
<dbReference type="GO" id="GO:0005634">
    <property type="term" value="C:nucleus"/>
    <property type="evidence" value="ECO:0007669"/>
    <property type="project" value="UniProtKB-SubCell"/>
</dbReference>
<dbReference type="Gene3D" id="1.20.930.10">
    <property type="entry name" value="Conserved domain common to transcription factors TFIIS, elongin A, CRSP70"/>
    <property type="match status" value="1"/>
</dbReference>
<comment type="subcellular location">
    <subcellularLocation>
        <location evidence="1">Nucleus</location>
    </subcellularLocation>
</comment>
<dbReference type="EMBL" id="JAHRHJ020000599">
    <property type="protein sequence ID" value="KAH9293898.1"/>
    <property type="molecule type" value="Genomic_DNA"/>
</dbReference>
<dbReference type="InterPro" id="IPR043151">
    <property type="entry name" value="BAH_sf"/>
</dbReference>
<dbReference type="SUPFAM" id="SSF47676">
    <property type="entry name" value="Conserved domain common to transcription factors TFIIS, elongin A, CRSP70"/>
    <property type="match status" value="1"/>
</dbReference>